<accession>A0A4D8PYB4</accession>
<dbReference type="RefSeq" id="WP_137118278.1">
    <property type="nucleotide sequence ID" value="NZ_CP032324.1"/>
</dbReference>
<name>A0A4D8PYB4_9PROT</name>
<keyword evidence="4" id="KW-0804">Transcription</keyword>
<keyword evidence="2" id="KW-0805">Transcription regulation</keyword>
<dbReference type="EMBL" id="CP032324">
    <property type="protein sequence ID" value="QCN99451.1"/>
    <property type="molecule type" value="Genomic_DNA"/>
</dbReference>
<dbReference type="Gene3D" id="1.10.260.40">
    <property type="entry name" value="lambda repressor-like DNA-binding domains"/>
    <property type="match status" value="1"/>
</dbReference>
<keyword evidence="6" id="KW-0614">Plasmid</keyword>
<dbReference type="SUPFAM" id="SSF47413">
    <property type="entry name" value="lambda repressor-like DNA-binding domains"/>
    <property type="match status" value="1"/>
</dbReference>
<evidence type="ECO:0000259" key="5">
    <source>
        <dbReference type="Pfam" id="PF13693"/>
    </source>
</evidence>
<evidence type="ECO:0000256" key="3">
    <source>
        <dbReference type="ARBA" id="ARBA00023125"/>
    </source>
</evidence>
<geneLocation type="plasmid" evidence="6 7">
    <name>p3</name>
</geneLocation>
<keyword evidence="3" id="KW-0238">DNA-binding</keyword>
<proteinExistence type="inferred from homology"/>
<evidence type="ECO:0000313" key="7">
    <source>
        <dbReference type="Proteomes" id="UP000298595"/>
    </source>
</evidence>
<dbReference type="AlphaFoldDB" id="A0A4D8PYB4"/>
<sequence>MTDPRLDRIPSDPRMRHIWIKAELEVRNLSFSALARGLEVAPQYVRAATSQNLRRPQEAIAKALGLPVERLFPEYFDAKGRRLGRKKQCDNNSARICERNVEGRRIA</sequence>
<reference evidence="6 7" key="1">
    <citation type="submission" date="2018-09" db="EMBL/GenBank/DDBJ databases">
        <title>Whole genome based analysis of evolution and adaptive divergence in Indian and Brazilian strains of Azospirillum brasilense.</title>
        <authorList>
            <person name="Singh C."/>
            <person name="Tripathi A.K."/>
        </authorList>
    </citation>
    <scope>NUCLEOTIDE SEQUENCE [LARGE SCALE GENOMIC DNA]</scope>
    <source>
        <strain evidence="6 7">MTCC4035</strain>
        <plasmid evidence="6 7">p3</plasmid>
    </source>
</reference>
<evidence type="ECO:0000256" key="4">
    <source>
        <dbReference type="ARBA" id="ARBA00023163"/>
    </source>
</evidence>
<protein>
    <recommendedName>
        <fullName evidence="5">Ner winged helix-turn-helix DNA-binding domain-containing protein</fullName>
    </recommendedName>
</protein>
<dbReference type="Proteomes" id="UP000298595">
    <property type="component" value="Plasmid p3"/>
</dbReference>
<evidence type="ECO:0000313" key="6">
    <source>
        <dbReference type="EMBL" id="QCN99451.1"/>
    </source>
</evidence>
<comment type="similarity">
    <text evidence="1">Belongs to the ner transcriptional regulatory family.</text>
</comment>
<evidence type="ECO:0000256" key="1">
    <source>
        <dbReference type="ARBA" id="ARBA00006157"/>
    </source>
</evidence>
<dbReference type="InterPro" id="IPR038722">
    <property type="entry name" value="Ner_HTH_dom"/>
</dbReference>
<evidence type="ECO:0000256" key="2">
    <source>
        <dbReference type="ARBA" id="ARBA00023015"/>
    </source>
</evidence>
<dbReference type="Pfam" id="PF13693">
    <property type="entry name" value="HTH_35"/>
    <property type="match status" value="1"/>
</dbReference>
<dbReference type="GO" id="GO:0003677">
    <property type="term" value="F:DNA binding"/>
    <property type="evidence" value="ECO:0007669"/>
    <property type="project" value="UniProtKB-KW"/>
</dbReference>
<organism evidence="6 7">
    <name type="scientific">Azospirillum argentinense</name>
    <dbReference type="NCBI Taxonomy" id="2970906"/>
    <lineage>
        <taxon>Bacteria</taxon>
        <taxon>Pseudomonadati</taxon>
        <taxon>Pseudomonadota</taxon>
        <taxon>Alphaproteobacteria</taxon>
        <taxon>Rhodospirillales</taxon>
        <taxon>Azospirillaceae</taxon>
        <taxon>Azospirillum</taxon>
    </lineage>
</organism>
<dbReference type="KEGG" id="aare:D3093_29960"/>
<gene>
    <name evidence="6" type="ORF">D3093_29960</name>
</gene>
<feature type="domain" description="Ner winged helix-turn-helix DNA-binding" evidence="5">
    <location>
        <begin position="20"/>
        <end position="85"/>
    </location>
</feature>
<dbReference type="InterPro" id="IPR010982">
    <property type="entry name" value="Lambda_DNA-bd_dom_sf"/>
</dbReference>